<evidence type="ECO:0000256" key="2">
    <source>
        <dbReference type="ARBA" id="ARBA00022692"/>
    </source>
</evidence>
<evidence type="ECO:0000256" key="4">
    <source>
        <dbReference type="ARBA" id="ARBA00023136"/>
    </source>
</evidence>
<evidence type="ECO:0000313" key="7">
    <source>
        <dbReference type="Proteomes" id="UP000187283"/>
    </source>
</evidence>
<reference evidence="6 7" key="1">
    <citation type="submission" date="2017-01" db="EMBL/GenBank/DDBJ databases">
        <authorList>
            <person name="Mah S.A."/>
            <person name="Swanson W.J."/>
            <person name="Moy G.W."/>
            <person name="Vacquier V.D."/>
        </authorList>
    </citation>
    <scope>NUCLEOTIDE SEQUENCE [LARGE SCALE GENOMIC DNA]</scope>
    <source>
        <strain evidence="6 7">GSMNP</strain>
    </source>
</reference>
<dbReference type="PANTHER" id="PTHR31794:SF2">
    <property type="entry name" value="AUXIN EFFLUX TRANSPORTER FAMILY PROTEIN (EUROFUNG)"/>
    <property type="match status" value="1"/>
</dbReference>
<evidence type="ECO:0000256" key="5">
    <source>
        <dbReference type="SAM" id="Phobius"/>
    </source>
</evidence>
<dbReference type="PANTHER" id="PTHR31794">
    <property type="entry name" value="AUXIN EFFLUX TRANSPORTER FAMILY PROTEIN (EUROFUNG)"/>
    <property type="match status" value="1"/>
</dbReference>
<keyword evidence="7" id="KW-1185">Reference proteome</keyword>
<feature type="transmembrane region" description="Helical" evidence="5">
    <location>
        <begin position="307"/>
        <end position="328"/>
    </location>
</feature>
<dbReference type="AlphaFoldDB" id="A0A1R1XGR5"/>
<dbReference type="Pfam" id="PF03547">
    <property type="entry name" value="Mem_trans"/>
    <property type="match status" value="1"/>
</dbReference>
<dbReference type="STRING" id="133412.A0A1R1XGR5"/>
<dbReference type="GO" id="GO:0055085">
    <property type="term" value="P:transmembrane transport"/>
    <property type="evidence" value="ECO:0007669"/>
    <property type="project" value="InterPro"/>
</dbReference>
<feature type="transmembrane region" description="Helical" evidence="5">
    <location>
        <begin position="32"/>
        <end position="53"/>
    </location>
</feature>
<dbReference type="EMBL" id="LSSN01003330">
    <property type="protein sequence ID" value="OMJ13811.1"/>
    <property type="molecule type" value="Genomic_DNA"/>
</dbReference>
<proteinExistence type="predicted"/>
<dbReference type="Proteomes" id="UP000187283">
    <property type="component" value="Unassembled WGS sequence"/>
</dbReference>
<feature type="non-terminal residue" evidence="6">
    <location>
        <position position="551"/>
    </location>
</feature>
<accession>A0A1R1XGR5</accession>
<dbReference type="GO" id="GO:0005783">
    <property type="term" value="C:endoplasmic reticulum"/>
    <property type="evidence" value="ECO:0007669"/>
    <property type="project" value="TreeGrafter"/>
</dbReference>
<name>A0A1R1XGR5_9FUNG</name>
<keyword evidence="2 5" id="KW-0812">Transmembrane</keyword>
<protein>
    <submittedName>
        <fullName evidence="6">Putative transporter</fullName>
    </submittedName>
</protein>
<dbReference type="InterPro" id="IPR004776">
    <property type="entry name" value="Mem_transp_PIN-like"/>
</dbReference>
<feature type="transmembrane region" description="Helical" evidence="5">
    <location>
        <begin position="267"/>
        <end position="287"/>
    </location>
</feature>
<feature type="transmembrane region" description="Helical" evidence="5">
    <location>
        <begin position="65"/>
        <end position="91"/>
    </location>
</feature>
<keyword evidence="3 5" id="KW-1133">Transmembrane helix</keyword>
<sequence length="551" mass="61453">MISEINVQLLTPCLLYSYMVGSLDPNMLFNSWLSPVVFIYYGIVSLAWVYISGKYLNVKEDYSGVLSYAVFFANTNTLPIPLLKSILLNPAAEFMFKDNDDSNKLMASRGVAYALIFATFNNLLRWSLGTILISRCKPQNRKKAIKSPKSTSILSPSTSNYLDGEVPVLTSVNSIKKSDVCDSPSNTRNDDSDSRLFRNDSSHVYIDAENSFKNSNINTNTDNTDSHLIISPCPSSQLLNNENFTAIPEANILEASRTKIYYYSSKILSGVKSLISIPVIAILLAIITVSIPQAKKSFLDINSVPNVLYGAIYMCGDACIPMTMITLGGQLGQINTNKNKTSSERQLEQSLFCICKNWLSSVYSRSNRSLMDSVAISSDFENDIDGSTNDGLSSSNTFDATSAYFKSENCSTKIFEHSKIANYRHDHFSKPRKPDSLEEIVSIQQKNGAALHNSRFISLNSIENSSQEFSKNLNNRSNTKEFSVDTGLSRTKIQNQCKLSSSTTKLSLTTESEKNDLEKKMRQKMNGYQSIGDNYDFEHGDLCEESEYKND</sequence>
<evidence type="ECO:0000256" key="3">
    <source>
        <dbReference type="ARBA" id="ARBA00022989"/>
    </source>
</evidence>
<feature type="transmembrane region" description="Helical" evidence="5">
    <location>
        <begin position="111"/>
        <end position="133"/>
    </location>
</feature>
<organism evidence="6 7">
    <name type="scientific">Smittium culicis</name>
    <dbReference type="NCBI Taxonomy" id="133412"/>
    <lineage>
        <taxon>Eukaryota</taxon>
        <taxon>Fungi</taxon>
        <taxon>Fungi incertae sedis</taxon>
        <taxon>Zoopagomycota</taxon>
        <taxon>Kickxellomycotina</taxon>
        <taxon>Harpellomycetes</taxon>
        <taxon>Harpellales</taxon>
        <taxon>Legeriomycetaceae</taxon>
        <taxon>Smittium</taxon>
    </lineage>
</organism>
<evidence type="ECO:0000313" key="6">
    <source>
        <dbReference type="EMBL" id="OMJ13811.1"/>
    </source>
</evidence>
<evidence type="ECO:0000256" key="1">
    <source>
        <dbReference type="ARBA" id="ARBA00004141"/>
    </source>
</evidence>
<comment type="subcellular location">
    <subcellularLocation>
        <location evidence="1">Membrane</location>
        <topology evidence="1">Multi-pass membrane protein</topology>
    </subcellularLocation>
</comment>
<gene>
    <name evidence="6" type="ORF">AYI70_g8280</name>
</gene>
<dbReference type="GO" id="GO:0016020">
    <property type="term" value="C:membrane"/>
    <property type="evidence" value="ECO:0007669"/>
    <property type="project" value="UniProtKB-SubCell"/>
</dbReference>
<dbReference type="OrthoDB" id="191139at2759"/>
<comment type="caution">
    <text evidence="6">The sequence shown here is derived from an EMBL/GenBank/DDBJ whole genome shotgun (WGS) entry which is preliminary data.</text>
</comment>
<keyword evidence="4 5" id="KW-0472">Membrane</keyword>